<feature type="compositionally biased region" description="Low complexity" evidence="1">
    <location>
        <begin position="61"/>
        <end position="81"/>
    </location>
</feature>
<dbReference type="SMART" id="SM01143">
    <property type="entry name" value="DSX_dimer"/>
    <property type="match status" value="1"/>
</dbReference>
<feature type="compositionally biased region" description="Basic and acidic residues" evidence="1">
    <location>
        <begin position="84"/>
        <end position="99"/>
    </location>
</feature>
<feature type="region of interest" description="Disordered" evidence="1">
    <location>
        <begin position="131"/>
        <end position="208"/>
    </location>
</feature>
<reference evidence="4" key="1">
    <citation type="submission" date="2013-03" db="EMBL/GenBank/DDBJ databases">
        <title>The Genome Sequence of Anopheles dirus WRAIR2.</title>
        <authorList>
            <consortium name="The Broad Institute Genomics Platform"/>
            <person name="Neafsey D.E."/>
            <person name="Walton C."/>
            <person name="Walker B."/>
            <person name="Young S.K."/>
            <person name="Zeng Q."/>
            <person name="Gargeya S."/>
            <person name="Fitzgerald M."/>
            <person name="Haas B."/>
            <person name="Abouelleil A."/>
            <person name="Allen A.W."/>
            <person name="Alvarado L."/>
            <person name="Arachchi H.M."/>
            <person name="Berlin A.M."/>
            <person name="Chapman S.B."/>
            <person name="Gainer-Dewar J."/>
            <person name="Goldberg J."/>
            <person name="Griggs A."/>
            <person name="Gujja S."/>
            <person name="Hansen M."/>
            <person name="Howarth C."/>
            <person name="Imamovic A."/>
            <person name="Ireland A."/>
            <person name="Larimer J."/>
            <person name="McCowan C."/>
            <person name="Murphy C."/>
            <person name="Pearson M."/>
            <person name="Poon T.W."/>
            <person name="Priest M."/>
            <person name="Roberts A."/>
            <person name="Saif S."/>
            <person name="Shea T."/>
            <person name="Sisk P."/>
            <person name="Sykes S."/>
            <person name="Wortman J."/>
            <person name="Nusbaum C."/>
            <person name="Birren B."/>
        </authorList>
    </citation>
    <scope>NUCLEOTIDE SEQUENCE [LARGE SCALE GENOMIC DNA]</scope>
    <source>
        <strain evidence="4">WRAIR2</strain>
    </source>
</reference>
<proteinExistence type="predicted"/>
<feature type="region of interest" description="Disordered" evidence="1">
    <location>
        <begin position="61"/>
        <end position="115"/>
    </location>
</feature>
<dbReference type="Gene3D" id="1.10.8.10">
    <property type="entry name" value="DNA helicase RuvA subunit, C-terminal domain"/>
    <property type="match status" value="1"/>
</dbReference>
<feature type="domain" description="Doublesex dimerisation" evidence="2">
    <location>
        <begin position="1"/>
        <end position="40"/>
    </location>
</feature>
<sequence length="423" mass="47197">MMPLMYVILKSADGDVQKAHQRIDEGKRTIKTYEDLLKSSLDPTSDRLTEDDEDENISVTRTNSTIRSRSSSLSRSRSCSRQAETPHADDRALNLDTKFKSSNSSSDRDDVDGNAFDDSASVVRAHGRAVSAAASRGRSQAKKFSHSVEDIRAQSGSPVPGEEPSVYDSLVEVASKKSRRFSPTREAEDLHTAQHQKSPEREDLPSQQPYEAYLESIRRSKKASFTLKDNSPGVGAVDPAEAECYEKEKEPRIPYSLPSSTFDRLELLKKPNGLSFPMYKYNGIETNNFALPLLIPGLDRASRTLYSTPFPTQLLSSSLYPSVSSDSTTVPMFHTHFLGYQPPLQLPHVEHFYRKEHQQQQQQQQQQLQQHQQQQAALVEPKEPASSSSPSNNRSTPPKGVFFYANAVENSLSAHQASIATIH</sequence>
<keyword evidence="4" id="KW-1185">Reference proteome</keyword>
<dbReference type="InterPro" id="IPR014932">
    <property type="entry name" value="DSX_dimer"/>
</dbReference>
<dbReference type="Pfam" id="PF08828">
    <property type="entry name" value="DSX_dimer"/>
    <property type="match status" value="1"/>
</dbReference>
<feature type="compositionally biased region" description="Basic and acidic residues" evidence="1">
    <location>
        <begin position="183"/>
        <end position="204"/>
    </location>
</feature>
<evidence type="ECO:0000259" key="2">
    <source>
        <dbReference type="SMART" id="SM01143"/>
    </source>
</evidence>
<evidence type="ECO:0000313" key="3">
    <source>
        <dbReference type="EnsemblMetazoa" id="ADIR006612-PA"/>
    </source>
</evidence>
<dbReference type="Proteomes" id="UP000075884">
    <property type="component" value="Unassembled WGS sequence"/>
</dbReference>
<organism evidence="3 4">
    <name type="scientific">Anopheles dirus</name>
    <dbReference type="NCBI Taxonomy" id="7168"/>
    <lineage>
        <taxon>Eukaryota</taxon>
        <taxon>Metazoa</taxon>
        <taxon>Ecdysozoa</taxon>
        <taxon>Arthropoda</taxon>
        <taxon>Hexapoda</taxon>
        <taxon>Insecta</taxon>
        <taxon>Pterygota</taxon>
        <taxon>Neoptera</taxon>
        <taxon>Endopterygota</taxon>
        <taxon>Diptera</taxon>
        <taxon>Nematocera</taxon>
        <taxon>Culicoidea</taxon>
        <taxon>Culicidae</taxon>
        <taxon>Anophelinae</taxon>
        <taxon>Anopheles</taxon>
    </lineage>
</organism>
<protein>
    <recommendedName>
        <fullName evidence="2">Doublesex dimerisation domain-containing protein</fullName>
    </recommendedName>
</protein>
<dbReference type="AlphaFoldDB" id="A0A182NG40"/>
<evidence type="ECO:0000313" key="4">
    <source>
        <dbReference type="Proteomes" id="UP000075884"/>
    </source>
</evidence>
<dbReference type="EnsemblMetazoa" id="ADIR006612-RA">
    <property type="protein sequence ID" value="ADIR006612-PA"/>
    <property type="gene ID" value="ADIR006612"/>
</dbReference>
<evidence type="ECO:0000256" key="1">
    <source>
        <dbReference type="SAM" id="MobiDB-lite"/>
    </source>
</evidence>
<accession>A0A182NG40</accession>
<reference evidence="3" key="2">
    <citation type="submission" date="2020-05" db="UniProtKB">
        <authorList>
            <consortium name="EnsemblMetazoa"/>
        </authorList>
    </citation>
    <scope>IDENTIFICATION</scope>
    <source>
        <strain evidence="3">WRAIR2</strain>
    </source>
</reference>
<name>A0A182NG40_9DIPT</name>
<dbReference type="STRING" id="7168.A0A182NG40"/>
<feature type="region of interest" description="Disordered" evidence="1">
    <location>
        <begin position="356"/>
        <end position="400"/>
    </location>
</feature>
<dbReference type="VEuPathDB" id="VectorBase:ADIR006612"/>
<feature type="compositionally biased region" description="Low complexity" evidence="1">
    <location>
        <begin position="359"/>
        <end position="399"/>
    </location>
</feature>